<gene>
    <name evidence="2" type="ORF">B0J11DRAFT_141116</name>
</gene>
<dbReference type="Proteomes" id="UP000700596">
    <property type="component" value="Unassembled WGS sequence"/>
</dbReference>
<name>A0A9P9D716_9PLEO</name>
<comment type="caution">
    <text evidence="2">The sequence shown here is derived from an EMBL/GenBank/DDBJ whole genome shotgun (WGS) entry which is preliminary data.</text>
</comment>
<evidence type="ECO:0000256" key="1">
    <source>
        <dbReference type="SAM" id="SignalP"/>
    </source>
</evidence>
<evidence type="ECO:0000313" key="2">
    <source>
        <dbReference type="EMBL" id="KAH7113841.1"/>
    </source>
</evidence>
<dbReference type="AlphaFoldDB" id="A0A9P9D716"/>
<keyword evidence="3" id="KW-1185">Reference proteome</keyword>
<dbReference type="EMBL" id="JAGMWT010000018">
    <property type="protein sequence ID" value="KAH7113841.1"/>
    <property type="molecule type" value="Genomic_DNA"/>
</dbReference>
<feature type="chain" id="PRO_5040225674" evidence="1">
    <location>
        <begin position="19"/>
        <end position="212"/>
    </location>
</feature>
<keyword evidence="1" id="KW-0732">Signal</keyword>
<organism evidence="2 3">
    <name type="scientific">Dendryphion nanum</name>
    <dbReference type="NCBI Taxonomy" id="256645"/>
    <lineage>
        <taxon>Eukaryota</taxon>
        <taxon>Fungi</taxon>
        <taxon>Dikarya</taxon>
        <taxon>Ascomycota</taxon>
        <taxon>Pezizomycotina</taxon>
        <taxon>Dothideomycetes</taxon>
        <taxon>Pleosporomycetidae</taxon>
        <taxon>Pleosporales</taxon>
        <taxon>Torulaceae</taxon>
        <taxon>Dendryphion</taxon>
    </lineage>
</organism>
<accession>A0A9P9D716</accession>
<reference evidence="2" key="1">
    <citation type="journal article" date="2021" name="Nat. Commun.">
        <title>Genetic determinants of endophytism in the Arabidopsis root mycobiome.</title>
        <authorList>
            <person name="Mesny F."/>
            <person name="Miyauchi S."/>
            <person name="Thiergart T."/>
            <person name="Pickel B."/>
            <person name="Atanasova L."/>
            <person name="Karlsson M."/>
            <person name="Huettel B."/>
            <person name="Barry K.W."/>
            <person name="Haridas S."/>
            <person name="Chen C."/>
            <person name="Bauer D."/>
            <person name="Andreopoulos W."/>
            <person name="Pangilinan J."/>
            <person name="LaButti K."/>
            <person name="Riley R."/>
            <person name="Lipzen A."/>
            <person name="Clum A."/>
            <person name="Drula E."/>
            <person name="Henrissat B."/>
            <person name="Kohler A."/>
            <person name="Grigoriev I.V."/>
            <person name="Martin F.M."/>
            <person name="Hacquard S."/>
        </authorList>
    </citation>
    <scope>NUCLEOTIDE SEQUENCE</scope>
    <source>
        <strain evidence="2">MPI-CAGE-CH-0243</strain>
    </source>
</reference>
<feature type="signal peptide" evidence="1">
    <location>
        <begin position="1"/>
        <end position="18"/>
    </location>
</feature>
<evidence type="ECO:0000313" key="3">
    <source>
        <dbReference type="Proteomes" id="UP000700596"/>
    </source>
</evidence>
<protein>
    <submittedName>
        <fullName evidence="2">Uncharacterized protein</fullName>
    </submittedName>
</protein>
<sequence>MLLQALIIYASLASGTIAATIGQRVDPNVKQPVYTLYSRGKIPLKAGQTPPSGLEKPFRRNGTWIDVGIWSNREDIISLDPFRFTLAAGRSPSTRSIVDVKSGLKLAYTQGNISLPVNFGSLSAFILTDAKNTKYQVVDSWTIGPKDEHGRVLLGIERPNGDTGGSWQGGTEWAGQGCAWTGKNLCDGNYFLNCKGCFGIPAVLEVVECTKT</sequence>
<proteinExistence type="predicted"/>
<dbReference type="OrthoDB" id="3794068at2759"/>